<accession>A0A931AND9</accession>
<evidence type="ECO:0000313" key="2">
    <source>
        <dbReference type="EMBL" id="MBF8192077.1"/>
    </source>
</evidence>
<proteinExistence type="predicted"/>
<dbReference type="PANTHER" id="PTHR46615">
    <property type="entry name" value="ARYLSULFATASE K"/>
    <property type="match status" value="1"/>
</dbReference>
<dbReference type="GO" id="GO:0015024">
    <property type="term" value="F:glucuronate-2-sulfatase activity"/>
    <property type="evidence" value="ECO:0007669"/>
    <property type="project" value="TreeGrafter"/>
</dbReference>
<dbReference type="AlphaFoldDB" id="A0A931AND9"/>
<protein>
    <submittedName>
        <fullName evidence="2">Sulfatase-like hydrolase/transferase</fullName>
    </submittedName>
</protein>
<dbReference type="GO" id="GO:0004065">
    <property type="term" value="F:arylsulfatase activity"/>
    <property type="evidence" value="ECO:0007669"/>
    <property type="project" value="TreeGrafter"/>
</dbReference>
<organism evidence="2 3">
    <name type="scientific">Nonomuraea cypriaca</name>
    <dbReference type="NCBI Taxonomy" id="1187855"/>
    <lineage>
        <taxon>Bacteria</taxon>
        <taxon>Bacillati</taxon>
        <taxon>Actinomycetota</taxon>
        <taxon>Actinomycetes</taxon>
        <taxon>Streptosporangiales</taxon>
        <taxon>Streptosporangiaceae</taxon>
        <taxon>Nonomuraea</taxon>
    </lineage>
</organism>
<name>A0A931AND9_9ACTN</name>
<evidence type="ECO:0000259" key="1">
    <source>
        <dbReference type="Pfam" id="PF00884"/>
    </source>
</evidence>
<dbReference type="Gene3D" id="3.40.720.10">
    <property type="entry name" value="Alkaline Phosphatase, subunit A"/>
    <property type="match status" value="1"/>
</dbReference>
<sequence length="433" mass="47857">MSDEHRADVTGYAGNAVVRTPVLDRLAADGTVFTNAYTPAPICVPARQSMMAGQFPRTTGCERYGEDLAPGHMTFARRLAQYGYATVACGKLHHTGPDQMQGWTARVGGDVTVDARHLPDRVVKPTNPIGHKWPIVKEVQRAGAGRGPSAVADEYTVVGAIDYLTRHFVDPFYDRAIPEQPLLLKVSLNEPHYPFLAEDPQRFAYYLPRVPTYAGQQPFDHPFLGGGLRVVAGTDASEREIRRATAAYYAMVESMDARLGRVIDALHHVGQDLDEWIVIYTADHGEMLGEHGVFEKQKFFEGSVRVPLLVRWPAGLGGGRTVRQNVSLCDLFATLCELTGVPAPSGLDSRSLVPLLRGDAHGWDDEAVSQYNGKNLMIKRGALKYQHYGPGLPEVLFDLDMDPGETRNVIDDPQHKDAVELFRRRRRELAFGG</sequence>
<reference evidence="2" key="1">
    <citation type="submission" date="2020-11" db="EMBL/GenBank/DDBJ databases">
        <title>Whole-genome analyses of Nonomuraea sp. K274.</title>
        <authorList>
            <person name="Veyisoglu A."/>
        </authorList>
    </citation>
    <scope>NUCLEOTIDE SEQUENCE</scope>
    <source>
        <strain evidence="2">K274</strain>
    </source>
</reference>
<keyword evidence="2" id="KW-0378">Hydrolase</keyword>
<dbReference type="EMBL" id="JADOGI010000192">
    <property type="protein sequence ID" value="MBF8192077.1"/>
    <property type="molecule type" value="Genomic_DNA"/>
</dbReference>
<gene>
    <name evidence="2" type="ORF">ITP53_41640</name>
</gene>
<dbReference type="PANTHER" id="PTHR46615:SF1">
    <property type="entry name" value="ARYLSULFATASE K"/>
    <property type="match status" value="1"/>
</dbReference>
<dbReference type="InterPro" id="IPR000917">
    <property type="entry name" value="Sulfatase_N"/>
</dbReference>
<keyword evidence="3" id="KW-1185">Reference proteome</keyword>
<comment type="caution">
    <text evidence="2">The sequence shown here is derived from an EMBL/GenBank/DDBJ whole genome shotgun (WGS) entry which is preliminary data.</text>
</comment>
<feature type="domain" description="Sulfatase N-terminal" evidence="1">
    <location>
        <begin position="1"/>
        <end position="341"/>
    </location>
</feature>
<dbReference type="Pfam" id="PF00884">
    <property type="entry name" value="Sulfatase"/>
    <property type="match status" value="1"/>
</dbReference>
<dbReference type="InterPro" id="IPR051849">
    <property type="entry name" value="GAG-degrading_sulfatase"/>
</dbReference>
<evidence type="ECO:0000313" key="3">
    <source>
        <dbReference type="Proteomes" id="UP000605361"/>
    </source>
</evidence>
<dbReference type="SUPFAM" id="SSF53649">
    <property type="entry name" value="Alkaline phosphatase-like"/>
    <property type="match status" value="1"/>
</dbReference>
<dbReference type="InterPro" id="IPR017850">
    <property type="entry name" value="Alkaline_phosphatase_core_sf"/>
</dbReference>
<dbReference type="Proteomes" id="UP000605361">
    <property type="component" value="Unassembled WGS sequence"/>
</dbReference>